<dbReference type="SMART" id="SM01411">
    <property type="entry name" value="Ephrin_rec_like"/>
    <property type="match status" value="1"/>
</dbReference>
<accession>A0AAN8FA90</accession>
<dbReference type="PROSITE" id="PS50825">
    <property type="entry name" value="HYR"/>
    <property type="match status" value="1"/>
</dbReference>
<keyword evidence="4" id="KW-1185">Reference proteome</keyword>
<evidence type="ECO:0000259" key="2">
    <source>
        <dbReference type="PROSITE" id="PS50825"/>
    </source>
</evidence>
<evidence type="ECO:0000313" key="3">
    <source>
        <dbReference type="EMBL" id="KAK5970332.1"/>
    </source>
</evidence>
<dbReference type="Pfam" id="PF07699">
    <property type="entry name" value="Ephrin_rec_like"/>
    <property type="match status" value="1"/>
</dbReference>
<evidence type="ECO:0000256" key="1">
    <source>
        <dbReference type="ARBA" id="ARBA00022737"/>
    </source>
</evidence>
<dbReference type="SUPFAM" id="SSF57586">
    <property type="entry name" value="TNF receptor-like"/>
    <property type="match status" value="1"/>
</dbReference>
<sequence length="299" mass="33369">MIRGYYRVIYEAKDAAGNKAVCSFSVIISPTECEAPEADEQLQGELTVEPVNGTDSVMVARVVCNDTFYSRKDPDFYVCDVMGQWDRLTFSPAKRGYSFPSCGITMSPVQSINGTLGQYGDCFTILQSLRDWLLNDLWSYCSDQNCTGQLWIDSNCPSSAGIRTARNIQEALYHFRFFANVNSTRTLLKDTINNTLHNQFPNATLSITESVMCDKEFPVQIVTHGNVSCANCPPGQYYSNNTCINCPEDTYRARNDPLEKCKPCPQNSTTYGLVGQKNSSACHVSCDAGQYYDDLKRSC</sequence>
<dbReference type="InterPro" id="IPR003410">
    <property type="entry name" value="HYR_dom"/>
</dbReference>
<comment type="caution">
    <text evidence="3">The sequence shown here is derived from an EMBL/GenBank/DDBJ whole genome shotgun (WGS) entry which is preliminary data.</text>
</comment>
<dbReference type="InterPro" id="IPR011641">
    <property type="entry name" value="Tyr-kin_ephrin_A/B_rcpt-like"/>
</dbReference>
<dbReference type="AlphaFoldDB" id="A0AAN8FA90"/>
<dbReference type="Gene3D" id="2.10.50.10">
    <property type="entry name" value="Tumor Necrosis Factor Receptor, subunit A, domain 2"/>
    <property type="match status" value="1"/>
</dbReference>
<evidence type="ECO:0000313" key="4">
    <source>
        <dbReference type="Proteomes" id="UP001331761"/>
    </source>
</evidence>
<name>A0AAN8FA90_TRICO</name>
<dbReference type="EMBL" id="WIXE01019117">
    <property type="protein sequence ID" value="KAK5970332.1"/>
    <property type="molecule type" value="Genomic_DNA"/>
</dbReference>
<proteinExistence type="predicted"/>
<reference evidence="3 4" key="1">
    <citation type="submission" date="2019-10" db="EMBL/GenBank/DDBJ databases">
        <title>Assembly and Annotation for the nematode Trichostrongylus colubriformis.</title>
        <authorList>
            <person name="Martin J."/>
        </authorList>
    </citation>
    <scope>NUCLEOTIDE SEQUENCE [LARGE SCALE GENOMIC DNA]</scope>
    <source>
        <strain evidence="3">G859</strain>
        <tissue evidence="3">Whole worm</tissue>
    </source>
</reference>
<dbReference type="Proteomes" id="UP001331761">
    <property type="component" value="Unassembled WGS sequence"/>
</dbReference>
<feature type="non-terminal residue" evidence="3">
    <location>
        <position position="299"/>
    </location>
</feature>
<organism evidence="3 4">
    <name type="scientific">Trichostrongylus colubriformis</name>
    <name type="common">Black scour worm</name>
    <dbReference type="NCBI Taxonomy" id="6319"/>
    <lineage>
        <taxon>Eukaryota</taxon>
        <taxon>Metazoa</taxon>
        <taxon>Ecdysozoa</taxon>
        <taxon>Nematoda</taxon>
        <taxon>Chromadorea</taxon>
        <taxon>Rhabditida</taxon>
        <taxon>Rhabditina</taxon>
        <taxon>Rhabditomorpha</taxon>
        <taxon>Strongyloidea</taxon>
        <taxon>Trichostrongylidae</taxon>
        <taxon>Trichostrongylus</taxon>
    </lineage>
</organism>
<protein>
    <recommendedName>
        <fullName evidence="2">HYR domain-containing protein</fullName>
    </recommendedName>
</protein>
<feature type="domain" description="HYR" evidence="2">
    <location>
        <begin position="1"/>
        <end position="30"/>
    </location>
</feature>
<gene>
    <name evidence="3" type="ORF">GCK32_014763</name>
</gene>
<keyword evidence="1" id="KW-0677">Repeat</keyword>